<dbReference type="EMBL" id="JANSHE010005195">
    <property type="protein sequence ID" value="KAJ2972227.1"/>
    <property type="molecule type" value="Genomic_DNA"/>
</dbReference>
<evidence type="ECO:0000313" key="1">
    <source>
        <dbReference type="EMBL" id="KAJ2972227.1"/>
    </source>
</evidence>
<keyword evidence="2" id="KW-1185">Reference proteome</keyword>
<gene>
    <name evidence="1" type="ORF">NUW54_g12316</name>
</gene>
<proteinExistence type="predicted"/>
<reference evidence="1" key="1">
    <citation type="submission" date="2022-08" db="EMBL/GenBank/DDBJ databases">
        <title>Genome Sequence of Pycnoporus sanguineus.</title>
        <authorList>
            <person name="Buettner E."/>
        </authorList>
    </citation>
    <scope>NUCLEOTIDE SEQUENCE</scope>
    <source>
        <strain evidence="1">CG-C14</strain>
    </source>
</reference>
<dbReference type="Proteomes" id="UP001144978">
    <property type="component" value="Unassembled WGS sequence"/>
</dbReference>
<organism evidence="1 2">
    <name type="scientific">Trametes sanguinea</name>
    <dbReference type="NCBI Taxonomy" id="158606"/>
    <lineage>
        <taxon>Eukaryota</taxon>
        <taxon>Fungi</taxon>
        <taxon>Dikarya</taxon>
        <taxon>Basidiomycota</taxon>
        <taxon>Agaricomycotina</taxon>
        <taxon>Agaricomycetes</taxon>
        <taxon>Polyporales</taxon>
        <taxon>Polyporaceae</taxon>
        <taxon>Trametes</taxon>
    </lineage>
</organism>
<protein>
    <submittedName>
        <fullName evidence="1">Uncharacterized protein</fullName>
    </submittedName>
</protein>
<accession>A0ACC1N000</accession>
<sequence>MSRRSYLTRITNGYEAFYQNVRFLPRVLGEFNPIEEIFTVGGVIAVSPNELNELDPAQDYSKECHLVRGYELLSRYFNVLEQHDEQLRSNPDAAKKLFDYLSAVMRRARSDDLSRLRNRVVEYAKPGLEYDNLKVKTNRGFKHAITGRLLCPITKLTEFDQDPAAFCRRVRMGDIKIFSLDWPLFLYDEQQYKPGKVKPGLLRSPYLVKCYKVVYTGPQSADDDLMEDASSRGKPSLSQKYHIGGVTPETITYVCALVRTLLSSQKSWSHQDGHWKGPDFVRSLLRLFERHTDWADDTLVWWQSQVYSESGDLEVDPDECAANMFDAEEDAEEGAQLPSDNEEPGYRGADDGDNAHASDGVSYQDHDDD</sequence>
<name>A0ACC1N000_9APHY</name>
<evidence type="ECO:0000313" key="2">
    <source>
        <dbReference type="Proteomes" id="UP001144978"/>
    </source>
</evidence>
<comment type="caution">
    <text evidence="1">The sequence shown here is derived from an EMBL/GenBank/DDBJ whole genome shotgun (WGS) entry which is preliminary data.</text>
</comment>